<dbReference type="GO" id="GO:0055085">
    <property type="term" value="P:transmembrane transport"/>
    <property type="evidence" value="ECO:0007669"/>
    <property type="project" value="InterPro"/>
</dbReference>
<dbReference type="InterPro" id="IPR035906">
    <property type="entry name" value="MetI-like_sf"/>
</dbReference>
<feature type="transmembrane region" description="Helical" evidence="7">
    <location>
        <begin position="80"/>
        <end position="101"/>
    </location>
</feature>
<dbReference type="AlphaFoldDB" id="A0AA94HMM0"/>
<dbReference type="PANTHER" id="PTHR30151:SF38">
    <property type="entry name" value="ALIPHATIC SULFONATES TRANSPORT PERMEASE PROTEIN SSUC-RELATED"/>
    <property type="match status" value="1"/>
</dbReference>
<dbReference type="GO" id="GO:0005886">
    <property type="term" value="C:plasma membrane"/>
    <property type="evidence" value="ECO:0007669"/>
    <property type="project" value="UniProtKB-SubCell"/>
</dbReference>
<evidence type="ECO:0000256" key="5">
    <source>
        <dbReference type="ARBA" id="ARBA00022989"/>
    </source>
</evidence>
<feature type="domain" description="ABC transmembrane type-1" evidence="8">
    <location>
        <begin position="76"/>
        <end position="256"/>
    </location>
</feature>
<dbReference type="Pfam" id="PF00528">
    <property type="entry name" value="BPD_transp_1"/>
    <property type="match status" value="1"/>
</dbReference>
<proteinExistence type="inferred from homology"/>
<evidence type="ECO:0000256" key="4">
    <source>
        <dbReference type="ARBA" id="ARBA00022692"/>
    </source>
</evidence>
<evidence type="ECO:0000256" key="3">
    <source>
        <dbReference type="ARBA" id="ARBA00022475"/>
    </source>
</evidence>
<name>A0AA94HMM0_9MICO</name>
<dbReference type="PANTHER" id="PTHR30151">
    <property type="entry name" value="ALKANE SULFONATE ABC TRANSPORTER-RELATED, MEMBRANE SUBUNIT"/>
    <property type="match status" value="1"/>
</dbReference>
<dbReference type="SUPFAM" id="SSF161098">
    <property type="entry name" value="MetI-like"/>
    <property type="match status" value="1"/>
</dbReference>
<gene>
    <name evidence="9" type="ORF">SAMN04487783_1533</name>
</gene>
<feature type="transmembrane region" description="Helical" evidence="7">
    <location>
        <begin position="142"/>
        <end position="162"/>
    </location>
</feature>
<feature type="transmembrane region" description="Helical" evidence="7">
    <location>
        <begin position="215"/>
        <end position="232"/>
    </location>
</feature>
<evidence type="ECO:0000256" key="7">
    <source>
        <dbReference type="RuleBase" id="RU363032"/>
    </source>
</evidence>
<keyword evidence="10" id="KW-1185">Reference proteome</keyword>
<keyword evidence="4 7" id="KW-0812">Transmembrane</keyword>
<organism evidence="9 10">
    <name type="scientific">Agrococcus baldri</name>
    <dbReference type="NCBI Taxonomy" id="153730"/>
    <lineage>
        <taxon>Bacteria</taxon>
        <taxon>Bacillati</taxon>
        <taxon>Actinomycetota</taxon>
        <taxon>Actinomycetes</taxon>
        <taxon>Micrococcales</taxon>
        <taxon>Microbacteriaceae</taxon>
        <taxon>Agrococcus</taxon>
    </lineage>
</organism>
<dbReference type="RefSeq" id="WP_092917410.1">
    <property type="nucleotide sequence ID" value="NZ_FOZN01000002.1"/>
</dbReference>
<keyword evidence="3" id="KW-1003">Cell membrane</keyword>
<feature type="transmembrane region" description="Helical" evidence="7">
    <location>
        <begin position="113"/>
        <end position="135"/>
    </location>
</feature>
<dbReference type="CDD" id="cd06261">
    <property type="entry name" value="TM_PBP2"/>
    <property type="match status" value="1"/>
</dbReference>
<evidence type="ECO:0000313" key="10">
    <source>
        <dbReference type="Proteomes" id="UP000198506"/>
    </source>
</evidence>
<feature type="transmembrane region" description="Helical" evidence="7">
    <location>
        <begin position="238"/>
        <end position="259"/>
    </location>
</feature>
<comment type="subcellular location">
    <subcellularLocation>
        <location evidence="1 7">Cell membrane</location>
        <topology evidence="1 7">Multi-pass membrane protein</topology>
    </subcellularLocation>
</comment>
<dbReference type="Proteomes" id="UP000198506">
    <property type="component" value="Unassembled WGS sequence"/>
</dbReference>
<keyword evidence="6 7" id="KW-0472">Membrane</keyword>
<comment type="caution">
    <text evidence="9">The sequence shown here is derived from an EMBL/GenBank/DDBJ whole genome shotgun (WGS) entry which is preliminary data.</text>
</comment>
<dbReference type="InterPro" id="IPR000515">
    <property type="entry name" value="MetI-like"/>
</dbReference>
<dbReference type="EMBL" id="FOZN01000002">
    <property type="protein sequence ID" value="SFS11197.1"/>
    <property type="molecule type" value="Genomic_DNA"/>
</dbReference>
<feature type="transmembrane region" description="Helical" evidence="7">
    <location>
        <begin position="182"/>
        <end position="203"/>
    </location>
</feature>
<comment type="similarity">
    <text evidence="7">Belongs to the binding-protein-dependent transport system permease family.</text>
</comment>
<dbReference type="Gene3D" id="1.10.3720.10">
    <property type="entry name" value="MetI-like"/>
    <property type="match status" value="1"/>
</dbReference>
<sequence>MTAVAPTRPKPVGVIGPSKGVSTFFETTSSWWGILALLLIWEIAGQVADLVWLPPVTEVIATLWQLFVDGVIQPHLGASLWSLFVGFSVSLVVGLIVGTLMGLSTTINSALDIFVNAMLFTPALIFAPILFAVFGLSDVTRISVVVLYAMFIIIINTAEGVRNVDDPLLDMAASFGASRWTAVRRIILPSAYPLIIAGLRLGAGRAVKGMINGEMFIALIGLGGLSASYGKSLQFPEVWAMALFIMIVAIIINQGVSIIERKLTAWYD</sequence>
<reference evidence="9 10" key="1">
    <citation type="submission" date="2016-10" db="EMBL/GenBank/DDBJ databases">
        <authorList>
            <person name="Varghese N."/>
            <person name="Submissions S."/>
        </authorList>
    </citation>
    <scope>NUCLEOTIDE SEQUENCE [LARGE SCALE GENOMIC DNA]</scope>
    <source>
        <strain evidence="9 10">IAM 15147</strain>
    </source>
</reference>
<dbReference type="PROSITE" id="PS50928">
    <property type="entry name" value="ABC_TM1"/>
    <property type="match status" value="1"/>
</dbReference>
<protein>
    <submittedName>
        <fullName evidence="9">NitT/TauT family transport system permease protein</fullName>
    </submittedName>
</protein>
<evidence type="ECO:0000256" key="2">
    <source>
        <dbReference type="ARBA" id="ARBA00022448"/>
    </source>
</evidence>
<keyword evidence="5 7" id="KW-1133">Transmembrane helix</keyword>
<accession>A0AA94HMM0</accession>
<evidence type="ECO:0000259" key="8">
    <source>
        <dbReference type="PROSITE" id="PS50928"/>
    </source>
</evidence>
<keyword evidence="2 7" id="KW-0813">Transport</keyword>
<evidence type="ECO:0000313" key="9">
    <source>
        <dbReference type="EMBL" id="SFS11197.1"/>
    </source>
</evidence>
<evidence type="ECO:0000256" key="1">
    <source>
        <dbReference type="ARBA" id="ARBA00004651"/>
    </source>
</evidence>
<evidence type="ECO:0000256" key="6">
    <source>
        <dbReference type="ARBA" id="ARBA00023136"/>
    </source>
</evidence>